<sequence length="297" mass="32944">MKKIAFLSALFLFAGAALFSQDSGSGNGAGGEKNYMTKDNMVLIKGGSFVMGSPASEAWREKDEVQHTVTLDDFYISKYEVTQAEYESVMKKNPSYFKGAKGENLPVESVSWYDAVAFCNELSRREGLSAAYTIDGETVVWNRSADGYRLPTESEWEYAARAGTSTPFSSEKAPGDVDANFYAHYPYNIEQNYFNDSVLETRPGYYRQKTVAVGSFKPNANGLYDIHGNVSEWCFDFYGAYPKTSVKNPSGAEDGSTRVCRGGGWNDFGKHLRCAFRSSELPEESSASRGFRVARNK</sequence>
<dbReference type="EMBL" id="CP002696">
    <property type="protein sequence ID" value="AEE15661.1"/>
    <property type="molecule type" value="Genomic_DNA"/>
</dbReference>
<dbReference type="InterPro" id="IPR005532">
    <property type="entry name" value="SUMF_dom"/>
</dbReference>
<protein>
    <submittedName>
        <fullName evidence="3">Sulphatase-modifying factor protein</fullName>
    </submittedName>
</protein>
<evidence type="ECO:0000256" key="1">
    <source>
        <dbReference type="SAM" id="SignalP"/>
    </source>
</evidence>
<dbReference type="PANTHER" id="PTHR23150:SF19">
    <property type="entry name" value="FORMYLGLYCINE-GENERATING ENZYME"/>
    <property type="match status" value="1"/>
</dbReference>
<feature type="domain" description="Sulfatase-modifying factor enzyme-like" evidence="2">
    <location>
        <begin position="39"/>
        <end position="295"/>
    </location>
</feature>
<dbReference type="SUPFAM" id="SSF56436">
    <property type="entry name" value="C-type lectin-like"/>
    <property type="match status" value="1"/>
</dbReference>
<feature type="chain" id="PRO_5003317796" evidence="1">
    <location>
        <begin position="20"/>
        <end position="297"/>
    </location>
</feature>
<dbReference type="eggNOG" id="COG1262">
    <property type="taxonomic scope" value="Bacteria"/>
</dbReference>
<dbReference type="AlphaFoldDB" id="F4LLW9"/>
<evidence type="ECO:0000259" key="2">
    <source>
        <dbReference type="Pfam" id="PF03781"/>
    </source>
</evidence>
<proteinExistence type="predicted"/>
<dbReference type="Pfam" id="PF03781">
    <property type="entry name" value="FGE-sulfatase"/>
    <property type="match status" value="1"/>
</dbReference>
<evidence type="ECO:0000313" key="4">
    <source>
        <dbReference type="Proteomes" id="UP000006546"/>
    </source>
</evidence>
<dbReference type="KEGG" id="tbe:Trebr_0211"/>
<accession>F4LLW9</accession>
<gene>
    <name evidence="3" type="ordered locus">Trebr_0211</name>
</gene>
<keyword evidence="1" id="KW-0732">Signal</keyword>
<dbReference type="Gene3D" id="3.90.1580.10">
    <property type="entry name" value="paralog of FGE (formylglycine-generating enzyme)"/>
    <property type="match status" value="1"/>
</dbReference>
<evidence type="ECO:0000313" key="3">
    <source>
        <dbReference type="EMBL" id="AEE15661.1"/>
    </source>
</evidence>
<dbReference type="InterPro" id="IPR051043">
    <property type="entry name" value="Sulfatase_Mod_Factor_Kinase"/>
</dbReference>
<dbReference type="InterPro" id="IPR042095">
    <property type="entry name" value="SUMF_sf"/>
</dbReference>
<organism evidence="3 4">
    <name type="scientific">Treponema brennaborense (strain DSM 12168 / CIP 105900 / DD5/3)</name>
    <dbReference type="NCBI Taxonomy" id="906968"/>
    <lineage>
        <taxon>Bacteria</taxon>
        <taxon>Pseudomonadati</taxon>
        <taxon>Spirochaetota</taxon>
        <taxon>Spirochaetia</taxon>
        <taxon>Spirochaetales</taxon>
        <taxon>Treponemataceae</taxon>
        <taxon>Treponema</taxon>
    </lineage>
</organism>
<dbReference type="GO" id="GO:0120147">
    <property type="term" value="F:formylglycine-generating oxidase activity"/>
    <property type="evidence" value="ECO:0007669"/>
    <property type="project" value="TreeGrafter"/>
</dbReference>
<dbReference type="STRING" id="906968.Trebr_0211"/>
<keyword evidence="4" id="KW-1185">Reference proteome</keyword>
<reference evidence="4" key="1">
    <citation type="submission" date="2011-04" db="EMBL/GenBank/DDBJ databases">
        <title>The complete genome of Treponema brennaborense DSM 12168.</title>
        <authorList>
            <person name="Lucas S."/>
            <person name="Han J."/>
            <person name="Lapidus A."/>
            <person name="Bruce D."/>
            <person name="Goodwin L."/>
            <person name="Pitluck S."/>
            <person name="Peters L."/>
            <person name="Kyrpides N."/>
            <person name="Mavromatis K."/>
            <person name="Ivanova N."/>
            <person name="Mikhailova N."/>
            <person name="Pagani I."/>
            <person name="Teshima H."/>
            <person name="Detter J.C."/>
            <person name="Tapia R."/>
            <person name="Han C."/>
            <person name="Land M."/>
            <person name="Hauser L."/>
            <person name="Markowitz V."/>
            <person name="Cheng J.-F."/>
            <person name="Hugenholtz P."/>
            <person name="Woyke T."/>
            <person name="Wu D."/>
            <person name="Gronow S."/>
            <person name="Wellnitz S."/>
            <person name="Brambilla E."/>
            <person name="Klenk H.-P."/>
            <person name="Eisen J.A."/>
        </authorList>
    </citation>
    <scope>NUCLEOTIDE SEQUENCE [LARGE SCALE GENOMIC DNA]</scope>
    <source>
        <strain evidence="4">DSM 12168 / CIP 105900 / DD5/3</strain>
    </source>
</reference>
<dbReference type="InterPro" id="IPR016187">
    <property type="entry name" value="CTDL_fold"/>
</dbReference>
<feature type="signal peptide" evidence="1">
    <location>
        <begin position="1"/>
        <end position="19"/>
    </location>
</feature>
<dbReference type="HOGENOM" id="CLU_012431_2_3_12"/>
<dbReference type="Proteomes" id="UP000006546">
    <property type="component" value="Chromosome"/>
</dbReference>
<name>F4LLW9_TREBD</name>
<dbReference type="PANTHER" id="PTHR23150">
    <property type="entry name" value="SULFATASE MODIFYING FACTOR 1, 2"/>
    <property type="match status" value="1"/>
</dbReference>